<evidence type="ECO:0000256" key="1">
    <source>
        <dbReference type="SAM" id="MobiDB-lite"/>
    </source>
</evidence>
<keyword evidence="3" id="KW-1185">Reference proteome</keyword>
<gene>
    <name evidence="2" type="ORF">Ccrd_002060</name>
</gene>
<evidence type="ECO:0000313" key="2">
    <source>
        <dbReference type="EMBL" id="KVH95838.1"/>
    </source>
</evidence>
<comment type="caution">
    <text evidence="2">The sequence shown here is derived from an EMBL/GenBank/DDBJ whole genome shotgun (WGS) entry which is preliminary data.</text>
</comment>
<evidence type="ECO:0000313" key="3">
    <source>
        <dbReference type="Proteomes" id="UP000243975"/>
    </source>
</evidence>
<dbReference type="Gramene" id="KVH95838">
    <property type="protein sequence ID" value="KVH95838"/>
    <property type="gene ID" value="Ccrd_002060"/>
</dbReference>
<proteinExistence type="predicted"/>
<name>A0A103XS37_CYNCS</name>
<dbReference type="AlphaFoldDB" id="A0A103XS37"/>
<dbReference type="PANTHER" id="PTHR33621">
    <property type="entry name" value="ASPARTIC/GLUTAMIC ACID-RICH PROTEIN"/>
    <property type="match status" value="1"/>
</dbReference>
<feature type="compositionally biased region" description="Low complexity" evidence="1">
    <location>
        <begin position="289"/>
        <end position="299"/>
    </location>
</feature>
<organism evidence="2 3">
    <name type="scientific">Cynara cardunculus var. scolymus</name>
    <name type="common">Globe artichoke</name>
    <name type="synonym">Cynara scolymus</name>
    <dbReference type="NCBI Taxonomy" id="59895"/>
    <lineage>
        <taxon>Eukaryota</taxon>
        <taxon>Viridiplantae</taxon>
        <taxon>Streptophyta</taxon>
        <taxon>Embryophyta</taxon>
        <taxon>Tracheophyta</taxon>
        <taxon>Spermatophyta</taxon>
        <taxon>Magnoliopsida</taxon>
        <taxon>eudicotyledons</taxon>
        <taxon>Gunneridae</taxon>
        <taxon>Pentapetalae</taxon>
        <taxon>asterids</taxon>
        <taxon>campanulids</taxon>
        <taxon>Asterales</taxon>
        <taxon>Asteraceae</taxon>
        <taxon>Carduoideae</taxon>
        <taxon>Cardueae</taxon>
        <taxon>Carduinae</taxon>
        <taxon>Cynara</taxon>
    </lineage>
</organism>
<sequence>MLTASSLHFEFLAHIDPSSSNSNPDFRFHFPNPKLMDFQTLNRRELQALCKLNKIPANMTNIAMADALKSLETVEGIEEILKPSRSESAGSSIESPEKIDITSPRVPRTSCRTSARQKVKKTEAESVPATASRTTGRGVRRQLAGEVNELKTPMVSSIRKKAPTTSCRNVGSQLNECEEVAKNECLVEHETKCIPNTPAAVATYSRRRGTTALNQDTVKKETTVQRVYSTRRSTRLTAKKSAEPGVIERERSEPVKIDKFLDEASEASEEDLGHPDQEKSVVSGSDSMEILSESNISSENTEDKVGEGSVENGDAGVSKAKVEDICNAFEKLDVLVVDESDQNLEIKEALHVDASLESGEKKVDCYGEIDNKIEVQSVEIFEQGVNLDSEETQNDGGKLVLNEVDNSEKKDGQADNLKPDAVLVPEEHSDSFLYDKAILLSEANNVDENAISLDIENLNGSSRMKLEDTSSGVSEMDNEILESNDDVVLVDFVEQEPNKAPAEESVIEKYVTDVMPTSTIDRDSEQVNQEAEQTMDYAEEIILESVGDDSLIKEENQVPMKATDAIDHPTSIRKMTSNNNENIGSVVVAVEENKNINDQAVDEKPKSLNDTSIRQLKKQLKALSIKNNTNSDKDDKVGEVRPALQAVCENQLVTEEMEDGENVGKV</sequence>
<accession>A0A103XS37</accession>
<reference evidence="2 3" key="1">
    <citation type="journal article" date="2016" name="Sci. Rep.">
        <title>The genome sequence of the outbreeding globe artichoke constructed de novo incorporating a phase-aware low-pass sequencing strategy of F1 progeny.</title>
        <authorList>
            <person name="Scaglione D."/>
            <person name="Reyes-Chin-Wo S."/>
            <person name="Acquadro A."/>
            <person name="Froenicke L."/>
            <person name="Portis E."/>
            <person name="Beitel C."/>
            <person name="Tirone M."/>
            <person name="Mauro R."/>
            <person name="Lo Monaco A."/>
            <person name="Mauromicale G."/>
            <person name="Faccioli P."/>
            <person name="Cattivelli L."/>
            <person name="Rieseberg L."/>
            <person name="Michelmore R."/>
            <person name="Lanteri S."/>
        </authorList>
    </citation>
    <scope>NUCLEOTIDE SEQUENCE [LARGE SCALE GENOMIC DNA]</scope>
    <source>
        <strain evidence="2">2C</strain>
    </source>
</reference>
<dbReference type="EMBL" id="LEKV01004375">
    <property type="protein sequence ID" value="KVH95838.1"/>
    <property type="molecule type" value="Genomic_DNA"/>
</dbReference>
<protein>
    <submittedName>
        <fullName evidence="2">Uncharacterized protein</fullName>
    </submittedName>
</protein>
<dbReference type="PANTHER" id="PTHR33621:SF2">
    <property type="entry name" value="RIBOSOMAL L1 DOMAIN-CONTAINING PROTEIN"/>
    <property type="match status" value="1"/>
</dbReference>
<feature type="region of interest" description="Disordered" evidence="1">
    <location>
        <begin position="265"/>
        <end position="314"/>
    </location>
</feature>
<feature type="region of interest" description="Disordered" evidence="1">
    <location>
        <begin position="82"/>
        <end position="138"/>
    </location>
</feature>
<dbReference type="Proteomes" id="UP000243975">
    <property type="component" value="Unassembled WGS sequence"/>
</dbReference>